<comment type="subcellular location">
    <subcellularLocation>
        <location evidence="1">Endomembrane system</location>
        <topology evidence="1">Multi-pass membrane protein</topology>
    </subcellularLocation>
</comment>
<keyword evidence="3 5" id="KW-1133">Transmembrane helix</keyword>
<feature type="transmembrane region" description="Helical" evidence="5">
    <location>
        <begin position="85"/>
        <end position="110"/>
    </location>
</feature>
<dbReference type="PANTHER" id="PTHR43847:SF1">
    <property type="entry name" value="BLL3993 PROTEIN"/>
    <property type="match status" value="1"/>
</dbReference>
<keyword evidence="2 5" id="KW-0812">Transmembrane</keyword>
<evidence type="ECO:0000256" key="3">
    <source>
        <dbReference type="ARBA" id="ARBA00022989"/>
    </source>
</evidence>
<evidence type="ECO:0000313" key="7">
    <source>
        <dbReference type="Proteomes" id="UP000619838"/>
    </source>
</evidence>
<dbReference type="InterPro" id="IPR007318">
    <property type="entry name" value="Phopholipid_MeTrfase"/>
</dbReference>
<feature type="transmembrane region" description="Helical" evidence="5">
    <location>
        <begin position="116"/>
        <end position="136"/>
    </location>
</feature>
<feature type="transmembrane region" description="Helical" evidence="5">
    <location>
        <begin position="36"/>
        <end position="59"/>
    </location>
</feature>
<gene>
    <name evidence="6" type="ORF">INT08_09090</name>
</gene>
<evidence type="ECO:0000256" key="5">
    <source>
        <dbReference type="SAM" id="Phobius"/>
    </source>
</evidence>
<evidence type="ECO:0000256" key="4">
    <source>
        <dbReference type="ARBA" id="ARBA00023136"/>
    </source>
</evidence>
<reference evidence="6 7" key="1">
    <citation type="journal article" date="2020" name="Microorganisms">
        <title>Simultaneous Genome Sequencing of Prosthecochloris ethylica and Desulfuromonas acetoxidans within a Syntrophic Mixture Reveals Unique Pili and Protein Interactions.</title>
        <authorList>
            <person name="Kyndt J.A."/>
            <person name="Van Beeumen J.J."/>
            <person name="Meyer T.E."/>
        </authorList>
    </citation>
    <scope>NUCLEOTIDE SEQUENCE [LARGE SCALE GENOMIC DNA]</scope>
    <source>
        <strain evidence="6 7">N3</strain>
    </source>
</reference>
<comment type="caution">
    <text evidence="6">The sequence shown here is derived from an EMBL/GenBank/DDBJ whole genome shotgun (WGS) entry which is preliminary data.</text>
</comment>
<keyword evidence="7" id="KW-1185">Reference proteome</keyword>
<dbReference type="PANTHER" id="PTHR43847">
    <property type="entry name" value="BLL3993 PROTEIN"/>
    <property type="match status" value="1"/>
</dbReference>
<feature type="transmembrane region" description="Helical" evidence="5">
    <location>
        <begin position="12"/>
        <end position="30"/>
    </location>
</feature>
<dbReference type="RefSeq" id="WP_175187539.1">
    <property type="nucleotide sequence ID" value="NZ_JABVZQ010000011.1"/>
</dbReference>
<evidence type="ECO:0000256" key="1">
    <source>
        <dbReference type="ARBA" id="ARBA00004127"/>
    </source>
</evidence>
<name>A0ABR9XTK9_9CHLB</name>
<feature type="transmembrane region" description="Helical" evidence="5">
    <location>
        <begin position="157"/>
        <end position="179"/>
    </location>
</feature>
<dbReference type="Pfam" id="PF04191">
    <property type="entry name" value="PEMT"/>
    <property type="match status" value="1"/>
</dbReference>
<evidence type="ECO:0000313" key="6">
    <source>
        <dbReference type="EMBL" id="MBF0637324.1"/>
    </source>
</evidence>
<accession>A0ABR9XTK9</accession>
<dbReference type="InterPro" id="IPR052527">
    <property type="entry name" value="Metal_cation-efflux_comp"/>
</dbReference>
<dbReference type="EMBL" id="JADGII010000017">
    <property type="protein sequence ID" value="MBF0637324.1"/>
    <property type="molecule type" value="Genomic_DNA"/>
</dbReference>
<dbReference type="Gene3D" id="1.20.120.1630">
    <property type="match status" value="1"/>
</dbReference>
<sequence>MNERDLLHSPAVVWVRVVLRMTLFALALLWPAGRVFWWEACVMVGLWTLFAFDATRYLLHHDPALLEERLQLLPWAREQKTWDKVIMLLLVIIGLPLYILPGLDVVRYGWSEPLPLWIRISALLLQALCLAGIGRVMRENTYLAQVVKIDRERNQHVVTTGPYALVRHPMYSMIILLVFAVPASLGSRCALLLSVFLAVLLVLRTRLEDRTLHDELEGYAAYAQRTRYRLFPWVW</sequence>
<feature type="transmembrane region" description="Helical" evidence="5">
    <location>
        <begin position="185"/>
        <end position="203"/>
    </location>
</feature>
<evidence type="ECO:0000256" key="2">
    <source>
        <dbReference type="ARBA" id="ARBA00022692"/>
    </source>
</evidence>
<dbReference type="Proteomes" id="UP000619838">
    <property type="component" value="Unassembled WGS sequence"/>
</dbReference>
<protein>
    <submittedName>
        <fullName evidence="6">Isoprenylcysteine carboxylmethyltransferase family protein</fullName>
    </submittedName>
</protein>
<proteinExistence type="predicted"/>
<keyword evidence="4 5" id="KW-0472">Membrane</keyword>
<organism evidence="6 7">
    <name type="scientific">Prosthecochloris ethylica</name>
    <dbReference type="NCBI Taxonomy" id="2743976"/>
    <lineage>
        <taxon>Bacteria</taxon>
        <taxon>Pseudomonadati</taxon>
        <taxon>Chlorobiota</taxon>
        <taxon>Chlorobiia</taxon>
        <taxon>Chlorobiales</taxon>
        <taxon>Chlorobiaceae</taxon>
        <taxon>Prosthecochloris</taxon>
    </lineage>
</organism>